<proteinExistence type="predicted"/>
<organism evidence="2 3">
    <name type="scientific">Streptomyces phaeofaciens</name>
    <dbReference type="NCBI Taxonomy" id="68254"/>
    <lineage>
        <taxon>Bacteria</taxon>
        <taxon>Bacillati</taxon>
        <taxon>Actinomycetota</taxon>
        <taxon>Actinomycetes</taxon>
        <taxon>Kitasatosporales</taxon>
        <taxon>Streptomycetaceae</taxon>
        <taxon>Streptomyces</taxon>
    </lineage>
</organism>
<dbReference type="EMBL" id="BMSA01000036">
    <property type="protein sequence ID" value="GGT89725.1"/>
    <property type="molecule type" value="Genomic_DNA"/>
</dbReference>
<keyword evidence="3" id="KW-1185">Reference proteome</keyword>
<sequence>MRHLKRCPAPVRRAVTGGSDRFVLRRPRRRWPNRLRALGAAFLLTTAGVLFAAAPAHASSSISVSSSTVAAGDTFTISFTGTSDFARRDAGFNFYAGANPPALGTLDTFTTIESCTGNTGPCVNQPSLGPRVPLGDLNAGDPFSGSITLRINPGTPAGTFLLRYQLFSTPDGGEATENGPIISVTVPPSADLGVSLTARPHLGLLVPYLSYTATLRNTGPSAVTSATLTAVLPAGRTATRLSPGCTSSPGSVTCTYGAIADGGNAVSTFRLPMSVLALGRVDVTATRTASAPGDPNAANDSASAGCRVISVFLATCP</sequence>
<dbReference type="AlphaFoldDB" id="A0A918HPR5"/>
<comment type="caution">
    <text evidence="2">The sequence shown here is derived from an EMBL/GenBank/DDBJ whole genome shotgun (WGS) entry which is preliminary data.</text>
</comment>
<reference evidence="2" key="2">
    <citation type="submission" date="2020-09" db="EMBL/GenBank/DDBJ databases">
        <authorList>
            <person name="Sun Q."/>
            <person name="Ohkuma M."/>
        </authorList>
    </citation>
    <scope>NUCLEOTIDE SEQUENCE</scope>
    <source>
        <strain evidence="2">JCM 4125</strain>
    </source>
</reference>
<protein>
    <recommendedName>
        <fullName evidence="1">DUF11 domain-containing protein</fullName>
    </recommendedName>
</protein>
<reference evidence="2" key="1">
    <citation type="journal article" date="2014" name="Int. J. Syst. Evol. Microbiol.">
        <title>Complete genome sequence of Corynebacterium casei LMG S-19264T (=DSM 44701T), isolated from a smear-ripened cheese.</title>
        <authorList>
            <consortium name="US DOE Joint Genome Institute (JGI-PGF)"/>
            <person name="Walter F."/>
            <person name="Albersmeier A."/>
            <person name="Kalinowski J."/>
            <person name="Ruckert C."/>
        </authorList>
    </citation>
    <scope>NUCLEOTIDE SEQUENCE</scope>
    <source>
        <strain evidence="2">JCM 4125</strain>
    </source>
</reference>
<dbReference type="Pfam" id="PF01345">
    <property type="entry name" value="DUF11"/>
    <property type="match status" value="1"/>
</dbReference>
<gene>
    <name evidence="2" type="ORF">GCM10010226_79910</name>
</gene>
<evidence type="ECO:0000259" key="1">
    <source>
        <dbReference type="Pfam" id="PF01345"/>
    </source>
</evidence>
<accession>A0A918HPR5</accession>
<dbReference type="Proteomes" id="UP000646776">
    <property type="component" value="Unassembled WGS sequence"/>
</dbReference>
<dbReference type="InterPro" id="IPR001434">
    <property type="entry name" value="OmcB-like_DUF11"/>
</dbReference>
<feature type="domain" description="DUF11" evidence="1">
    <location>
        <begin position="208"/>
        <end position="304"/>
    </location>
</feature>
<name>A0A918HPR5_9ACTN</name>
<evidence type="ECO:0000313" key="3">
    <source>
        <dbReference type="Proteomes" id="UP000646776"/>
    </source>
</evidence>
<evidence type="ECO:0000313" key="2">
    <source>
        <dbReference type="EMBL" id="GGT89725.1"/>
    </source>
</evidence>